<keyword evidence="4 7" id="KW-0249">Electron transport</keyword>
<evidence type="ECO:0000256" key="6">
    <source>
        <dbReference type="ARBA" id="ARBA00023284"/>
    </source>
</evidence>
<dbReference type="PANTHER" id="PTHR45694:SF18">
    <property type="entry name" value="GLUTAREDOXIN-1-RELATED"/>
    <property type="match status" value="1"/>
</dbReference>
<gene>
    <name evidence="9" type="primary">grxC</name>
    <name evidence="9" type="ORF">CLG96_09510</name>
</gene>
<dbReference type="OrthoDB" id="9814618at2"/>
<reference evidence="9 10" key="1">
    <citation type="submission" date="2017-09" db="EMBL/GenBank/DDBJ databases">
        <title>Sphingomonas panjinensis sp.nov., isolated from oil-contaminated soil.</title>
        <authorList>
            <person name="Wang L."/>
            <person name="Chen L."/>
        </authorList>
    </citation>
    <scope>NUCLEOTIDE SEQUENCE [LARGE SCALE GENOMIC DNA]</scope>
    <source>
        <strain evidence="9 10">FW-11</strain>
    </source>
</reference>
<evidence type="ECO:0000256" key="7">
    <source>
        <dbReference type="RuleBase" id="RU364065"/>
    </source>
</evidence>
<sequence>MAKVEIYTKMLCPYCTRAKHLLGEKGVDFEEYDITMGGPKRAEMLDRANGRHTVPQIFIDDFHVGGSDDLAALERAGKLDPLLAA</sequence>
<proteinExistence type="inferred from homology"/>
<evidence type="ECO:0000256" key="1">
    <source>
        <dbReference type="ARBA" id="ARBA00002549"/>
    </source>
</evidence>
<dbReference type="EMBL" id="NWBU01000007">
    <property type="protein sequence ID" value="PTQ11709.1"/>
    <property type="molecule type" value="Genomic_DNA"/>
</dbReference>
<protein>
    <recommendedName>
        <fullName evidence="7">Glutaredoxin</fullName>
    </recommendedName>
</protein>
<dbReference type="GO" id="GO:0045454">
    <property type="term" value="P:cell redox homeostasis"/>
    <property type="evidence" value="ECO:0007669"/>
    <property type="project" value="InterPro"/>
</dbReference>
<dbReference type="InterPro" id="IPR011900">
    <property type="entry name" value="GRX_bact"/>
</dbReference>
<comment type="function">
    <text evidence="1 7">Has a glutathione-disulfide oxidoreductase activity in the presence of NADPH and glutathione reductase. Reduces low molecular weight disulfides and proteins.</text>
</comment>
<feature type="domain" description="Glutaredoxin" evidence="8">
    <location>
        <begin position="4"/>
        <end position="64"/>
    </location>
</feature>
<keyword evidence="6 7" id="KW-0676">Redox-active center</keyword>
<comment type="caution">
    <text evidence="9">The sequence shown here is derived from an EMBL/GenBank/DDBJ whole genome shotgun (WGS) entry which is preliminary data.</text>
</comment>
<evidence type="ECO:0000256" key="2">
    <source>
        <dbReference type="ARBA" id="ARBA00007787"/>
    </source>
</evidence>
<dbReference type="GO" id="GO:0005737">
    <property type="term" value="C:cytoplasm"/>
    <property type="evidence" value="ECO:0007669"/>
    <property type="project" value="TreeGrafter"/>
</dbReference>
<dbReference type="Pfam" id="PF00462">
    <property type="entry name" value="Glutaredoxin"/>
    <property type="match status" value="1"/>
</dbReference>
<evidence type="ECO:0000313" key="10">
    <source>
        <dbReference type="Proteomes" id="UP000244162"/>
    </source>
</evidence>
<dbReference type="InterPro" id="IPR036249">
    <property type="entry name" value="Thioredoxin-like_sf"/>
</dbReference>
<dbReference type="CDD" id="cd03418">
    <property type="entry name" value="GRX_GRXb_1_3_like"/>
    <property type="match status" value="1"/>
</dbReference>
<dbReference type="InterPro" id="IPR011767">
    <property type="entry name" value="GLR_AS"/>
</dbReference>
<keyword evidence="10" id="KW-1185">Reference proteome</keyword>
<dbReference type="Proteomes" id="UP000244162">
    <property type="component" value="Unassembled WGS sequence"/>
</dbReference>
<dbReference type="NCBIfam" id="TIGR02181">
    <property type="entry name" value="GRX_bact"/>
    <property type="match status" value="1"/>
</dbReference>
<evidence type="ECO:0000256" key="3">
    <source>
        <dbReference type="ARBA" id="ARBA00022448"/>
    </source>
</evidence>
<dbReference type="PROSITE" id="PS51354">
    <property type="entry name" value="GLUTAREDOXIN_2"/>
    <property type="match status" value="1"/>
</dbReference>
<dbReference type="GO" id="GO:0034599">
    <property type="term" value="P:cellular response to oxidative stress"/>
    <property type="evidence" value="ECO:0007669"/>
    <property type="project" value="TreeGrafter"/>
</dbReference>
<dbReference type="AlphaFoldDB" id="A0A2T5FYU3"/>
<keyword evidence="7" id="KW-0963">Cytoplasm</keyword>
<organism evidence="9 10">
    <name type="scientific">Sphingomonas oleivorans</name>
    <dbReference type="NCBI Taxonomy" id="1735121"/>
    <lineage>
        <taxon>Bacteria</taxon>
        <taxon>Pseudomonadati</taxon>
        <taxon>Pseudomonadota</taxon>
        <taxon>Alphaproteobacteria</taxon>
        <taxon>Sphingomonadales</taxon>
        <taxon>Sphingomonadaceae</taxon>
        <taxon>Sphingomonas</taxon>
    </lineage>
</organism>
<evidence type="ECO:0000313" key="9">
    <source>
        <dbReference type="EMBL" id="PTQ11709.1"/>
    </source>
</evidence>
<accession>A0A2T5FYU3</accession>
<dbReference type="SUPFAM" id="SSF52833">
    <property type="entry name" value="Thioredoxin-like"/>
    <property type="match status" value="1"/>
</dbReference>
<keyword evidence="5" id="KW-1015">Disulfide bond</keyword>
<dbReference type="InterPro" id="IPR002109">
    <property type="entry name" value="Glutaredoxin"/>
</dbReference>
<comment type="similarity">
    <text evidence="2 7">Belongs to the glutaredoxin family.</text>
</comment>
<evidence type="ECO:0000259" key="8">
    <source>
        <dbReference type="Pfam" id="PF00462"/>
    </source>
</evidence>
<dbReference type="PRINTS" id="PR00160">
    <property type="entry name" value="GLUTAREDOXIN"/>
</dbReference>
<dbReference type="Gene3D" id="3.40.30.10">
    <property type="entry name" value="Glutaredoxin"/>
    <property type="match status" value="1"/>
</dbReference>
<dbReference type="InterPro" id="IPR014025">
    <property type="entry name" value="Glutaredoxin_subgr"/>
</dbReference>
<name>A0A2T5FYU3_9SPHN</name>
<keyword evidence="3 7" id="KW-0813">Transport</keyword>
<dbReference type="GO" id="GO:0015038">
    <property type="term" value="F:glutathione disulfide oxidoreductase activity"/>
    <property type="evidence" value="ECO:0007669"/>
    <property type="project" value="UniProtKB-UniRule"/>
</dbReference>
<evidence type="ECO:0000256" key="4">
    <source>
        <dbReference type="ARBA" id="ARBA00022982"/>
    </source>
</evidence>
<evidence type="ECO:0000256" key="5">
    <source>
        <dbReference type="ARBA" id="ARBA00023157"/>
    </source>
</evidence>
<dbReference type="PROSITE" id="PS00195">
    <property type="entry name" value="GLUTAREDOXIN_1"/>
    <property type="match status" value="1"/>
</dbReference>
<dbReference type="PANTHER" id="PTHR45694">
    <property type="entry name" value="GLUTAREDOXIN 2"/>
    <property type="match status" value="1"/>
</dbReference>
<dbReference type="RefSeq" id="WP_107967703.1">
    <property type="nucleotide sequence ID" value="NZ_NWBU01000007.1"/>
</dbReference>